<evidence type="ECO:0000313" key="2">
    <source>
        <dbReference type="Proteomes" id="UP000629287"/>
    </source>
</evidence>
<proteinExistence type="predicted"/>
<dbReference type="EMBL" id="JADBGF010000001">
    <property type="protein sequence ID" value="MBE1595275.1"/>
    <property type="molecule type" value="Genomic_DNA"/>
</dbReference>
<evidence type="ECO:0000313" key="1">
    <source>
        <dbReference type="EMBL" id="MBE1595275.1"/>
    </source>
</evidence>
<dbReference type="RefSeq" id="WP_046912903.1">
    <property type="nucleotide sequence ID" value="NZ_JADBGF010000001.1"/>
</dbReference>
<dbReference type="GeneID" id="86826004"/>
<accession>A0A8I0P3B2</accession>
<comment type="caution">
    <text evidence="1">The sequence shown here is derived from an EMBL/GenBank/DDBJ whole genome shotgun (WGS) entry which is preliminary data.</text>
</comment>
<protein>
    <submittedName>
        <fullName evidence="1">Uncharacterized protein</fullName>
    </submittedName>
</protein>
<dbReference type="Proteomes" id="UP000629287">
    <property type="component" value="Unassembled WGS sequence"/>
</dbReference>
<name>A0A8I0P3B2_9ACTN</name>
<dbReference type="OrthoDB" id="4255722at2"/>
<dbReference type="AlphaFoldDB" id="A0A8I0P3B2"/>
<gene>
    <name evidence="1" type="ORF">H4687_001404</name>
</gene>
<reference evidence="1 2" key="1">
    <citation type="submission" date="2020-10" db="EMBL/GenBank/DDBJ databases">
        <title>Sequencing the genomes of 1000 actinobacteria strains.</title>
        <authorList>
            <person name="Klenk H.-P."/>
        </authorList>
    </citation>
    <scope>NUCLEOTIDE SEQUENCE [LARGE SCALE GENOMIC DNA]</scope>
    <source>
        <strain evidence="1 2">DSM 41803</strain>
    </source>
</reference>
<keyword evidence="2" id="KW-1185">Reference proteome</keyword>
<sequence length="100" mass="11077">MTAAAAATHIWVPFRGTSLFVKFARGADAQDRAAGHRGLLTDAFPSDGVTRDDRYGEPLWRVDAEHLHAVVEALWSTDQPLHIHLDQAPWHGREPGGRDE</sequence>
<organism evidence="1 2">
    <name type="scientific">Streptomyces stelliscabiei</name>
    <dbReference type="NCBI Taxonomy" id="146820"/>
    <lineage>
        <taxon>Bacteria</taxon>
        <taxon>Bacillati</taxon>
        <taxon>Actinomycetota</taxon>
        <taxon>Actinomycetes</taxon>
        <taxon>Kitasatosporales</taxon>
        <taxon>Streptomycetaceae</taxon>
        <taxon>Streptomyces</taxon>
    </lineage>
</organism>